<comment type="caution">
    <text evidence="1">The sequence shown here is derived from an EMBL/GenBank/DDBJ whole genome shotgun (WGS) entry which is preliminary data.</text>
</comment>
<dbReference type="EMBL" id="JBFOHK010000003">
    <property type="protein sequence ID" value="MEW9572690.1"/>
    <property type="molecule type" value="Genomic_DNA"/>
</dbReference>
<proteinExistence type="predicted"/>
<reference evidence="1 2" key="1">
    <citation type="submission" date="2024-06" db="EMBL/GenBank/DDBJ databases">
        <authorList>
            <person name="Woo H."/>
        </authorList>
    </citation>
    <scope>NUCLEOTIDE SEQUENCE [LARGE SCALE GENOMIC DNA]</scope>
    <source>
        <strain evidence="1 2">Si-c</strain>
    </source>
</reference>
<accession>A0ABV3QFS1</accession>
<dbReference type="Proteomes" id="UP001556220">
    <property type="component" value="Unassembled WGS sequence"/>
</dbReference>
<keyword evidence="2" id="KW-1185">Reference proteome</keyword>
<protein>
    <submittedName>
        <fullName evidence="1">Uncharacterized protein</fullName>
    </submittedName>
</protein>
<sequence length="198" mass="21051">MNITGVSMRRAGILAFLAITTICSSSSGNSMGVDPGAQSAMQDQSEIYKSFLTQWVGTDQKPINVSRRAETLSAADMKDFTECAATGTQWETPAPTSDIAGQISQLPFVRPTAPETWKPQDPQNLMAHGQSVGSAVDSGVSHGLMTLSAVVFDRTHHIAALKYSFVCGGLCGNGGTVIFIKTAQGWARSKKECGTWMS</sequence>
<dbReference type="RefSeq" id="WP_367854755.1">
    <property type="nucleotide sequence ID" value="NZ_JBFOHK010000003.1"/>
</dbReference>
<organism evidence="1 2">
    <name type="scientific">Rhodanobacter lycopersici</name>
    <dbReference type="NCBI Taxonomy" id="3162487"/>
    <lineage>
        <taxon>Bacteria</taxon>
        <taxon>Pseudomonadati</taxon>
        <taxon>Pseudomonadota</taxon>
        <taxon>Gammaproteobacteria</taxon>
        <taxon>Lysobacterales</taxon>
        <taxon>Rhodanobacteraceae</taxon>
        <taxon>Rhodanobacter</taxon>
    </lineage>
</organism>
<name>A0ABV3QFS1_9GAMM</name>
<gene>
    <name evidence="1" type="ORF">ABQJ54_13100</name>
</gene>
<evidence type="ECO:0000313" key="2">
    <source>
        <dbReference type="Proteomes" id="UP001556220"/>
    </source>
</evidence>
<evidence type="ECO:0000313" key="1">
    <source>
        <dbReference type="EMBL" id="MEW9572690.1"/>
    </source>
</evidence>